<dbReference type="EMBL" id="BPLR01005968">
    <property type="protein sequence ID" value="GIY06508.1"/>
    <property type="molecule type" value="Genomic_DNA"/>
</dbReference>
<reference evidence="2 3" key="1">
    <citation type="submission" date="2021-06" db="EMBL/GenBank/DDBJ databases">
        <title>Caerostris extrusa draft genome.</title>
        <authorList>
            <person name="Kono N."/>
            <person name="Arakawa K."/>
        </authorList>
    </citation>
    <scope>NUCLEOTIDE SEQUENCE [LARGE SCALE GENOMIC DNA]</scope>
</reference>
<dbReference type="Proteomes" id="UP001054945">
    <property type="component" value="Unassembled WGS sequence"/>
</dbReference>
<name>A0AAV4Q9Z5_CAEEX</name>
<feature type="region of interest" description="Disordered" evidence="1">
    <location>
        <begin position="1"/>
        <end position="31"/>
    </location>
</feature>
<dbReference type="AlphaFoldDB" id="A0AAV4Q9Z5"/>
<evidence type="ECO:0000256" key="1">
    <source>
        <dbReference type="SAM" id="MobiDB-lite"/>
    </source>
</evidence>
<proteinExistence type="predicted"/>
<evidence type="ECO:0000313" key="2">
    <source>
        <dbReference type="EMBL" id="GIY06508.1"/>
    </source>
</evidence>
<accession>A0AAV4Q9Z5</accession>
<protein>
    <submittedName>
        <fullName evidence="2">Uncharacterized protein</fullName>
    </submittedName>
</protein>
<evidence type="ECO:0000313" key="3">
    <source>
        <dbReference type="Proteomes" id="UP001054945"/>
    </source>
</evidence>
<gene>
    <name evidence="2" type="ORF">CEXT_267571</name>
</gene>
<keyword evidence="3" id="KW-1185">Reference proteome</keyword>
<sequence length="70" mass="7784">MQSAKQALMCRDHGGPGWQMPESPRENLRRGSDRADRAIAFDFLVGLGHLHRDQMHALHQVPTPSHSSGV</sequence>
<organism evidence="2 3">
    <name type="scientific">Caerostris extrusa</name>
    <name type="common">Bark spider</name>
    <name type="synonym">Caerostris bankana</name>
    <dbReference type="NCBI Taxonomy" id="172846"/>
    <lineage>
        <taxon>Eukaryota</taxon>
        <taxon>Metazoa</taxon>
        <taxon>Ecdysozoa</taxon>
        <taxon>Arthropoda</taxon>
        <taxon>Chelicerata</taxon>
        <taxon>Arachnida</taxon>
        <taxon>Araneae</taxon>
        <taxon>Araneomorphae</taxon>
        <taxon>Entelegynae</taxon>
        <taxon>Araneoidea</taxon>
        <taxon>Araneidae</taxon>
        <taxon>Caerostris</taxon>
    </lineage>
</organism>
<comment type="caution">
    <text evidence="2">The sequence shown here is derived from an EMBL/GenBank/DDBJ whole genome shotgun (WGS) entry which is preliminary data.</text>
</comment>